<evidence type="ECO:0000313" key="18">
    <source>
        <dbReference type="Proteomes" id="UP001487740"/>
    </source>
</evidence>
<feature type="disulfide bond" evidence="13">
    <location>
        <begin position="507"/>
        <end position="525"/>
    </location>
</feature>
<feature type="transmembrane region" description="Helical" evidence="15">
    <location>
        <begin position="1000"/>
        <end position="1024"/>
    </location>
</feature>
<dbReference type="CDD" id="cd00112">
    <property type="entry name" value="LDLa"/>
    <property type="match status" value="9"/>
</dbReference>
<evidence type="ECO:0000256" key="13">
    <source>
        <dbReference type="PROSITE-ProRule" id="PRU00124"/>
    </source>
</evidence>
<keyword evidence="7 15" id="KW-1133">Transmembrane helix</keyword>
<dbReference type="PROSITE" id="PS50068">
    <property type="entry name" value="LDLRA_2"/>
    <property type="match status" value="9"/>
</dbReference>
<feature type="disulfide bond" evidence="13">
    <location>
        <begin position="416"/>
        <end position="428"/>
    </location>
</feature>
<feature type="transmembrane region" description="Helical" evidence="15">
    <location>
        <begin position="901"/>
        <end position="923"/>
    </location>
</feature>
<feature type="disulfide bond" evidence="13">
    <location>
        <begin position="377"/>
        <end position="389"/>
    </location>
</feature>
<evidence type="ECO:0000256" key="5">
    <source>
        <dbReference type="ARBA" id="ARBA00022692"/>
    </source>
</evidence>
<dbReference type="PANTHER" id="PTHR24372">
    <property type="entry name" value="GLYCOPROTEIN HORMONE RECEPTOR"/>
    <property type="match status" value="1"/>
</dbReference>
<feature type="disulfide bond" evidence="13">
    <location>
        <begin position="435"/>
        <end position="450"/>
    </location>
</feature>
<feature type="disulfide bond" evidence="13">
    <location>
        <begin position="396"/>
        <end position="411"/>
    </location>
</feature>
<dbReference type="Pfam" id="PF00057">
    <property type="entry name" value="Ldl_recept_a"/>
    <property type="match status" value="6"/>
</dbReference>
<feature type="region of interest" description="Disordered" evidence="14">
    <location>
        <begin position="1231"/>
        <end position="1262"/>
    </location>
</feature>
<feature type="disulfide bond" evidence="13">
    <location>
        <begin position="127"/>
        <end position="139"/>
    </location>
</feature>
<evidence type="ECO:0000256" key="11">
    <source>
        <dbReference type="ARBA" id="ARBA00023170"/>
    </source>
</evidence>
<feature type="disulfide bond" evidence="13">
    <location>
        <begin position="384"/>
        <end position="402"/>
    </location>
</feature>
<protein>
    <recommendedName>
        <fullName evidence="16">G-protein coupled receptors family 1 profile domain-containing protein</fullName>
    </recommendedName>
</protein>
<dbReference type="Pfam" id="PF13855">
    <property type="entry name" value="LRR_8"/>
    <property type="match status" value="2"/>
</dbReference>
<keyword evidence="5 15" id="KW-0812">Transmembrane</keyword>
<dbReference type="InterPro" id="IPR003591">
    <property type="entry name" value="Leu-rich_rpt_typical-subtyp"/>
</dbReference>
<dbReference type="InterPro" id="IPR032675">
    <property type="entry name" value="LRR_dom_sf"/>
</dbReference>
<dbReference type="AlphaFoldDB" id="A0AAW0SPJ1"/>
<dbReference type="Pfam" id="PF00001">
    <property type="entry name" value="7tm_1"/>
    <property type="match status" value="1"/>
</dbReference>
<evidence type="ECO:0000256" key="7">
    <source>
        <dbReference type="ARBA" id="ARBA00022989"/>
    </source>
</evidence>
<dbReference type="PROSITE" id="PS51450">
    <property type="entry name" value="LRR"/>
    <property type="match status" value="3"/>
</dbReference>
<dbReference type="GO" id="GO:0005886">
    <property type="term" value="C:plasma membrane"/>
    <property type="evidence" value="ECO:0007669"/>
    <property type="project" value="UniProtKB-SubCell"/>
</dbReference>
<accession>A0AAW0SPJ1</accession>
<evidence type="ECO:0000256" key="1">
    <source>
        <dbReference type="ARBA" id="ARBA00004651"/>
    </source>
</evidence>
<dbReference type="Gene3D" id="1.20.1070.10">
    <property type="entry name" value="Rhodopsin 7-helix transmembrane proteins"/>
    <property type="match status" value="1"/>
</dbReference>
<dbReference type="EMBL" id="JARAKH010000048">
    <property type="protein sequence ID" value="KAK8376731.1"/>
    <property type="molecule type" value="Genomic_DNA"/>
</dbReference>
<proteinExistence type="inferred from homology"/>
<evidence type="ECO:0000256" key="3">
    <source>
        <dbReference type="ARBA" id="ARBA00022475"/>
    </source>
</evidence>
<evidence type="ECO:0000313" key="17">
    <source>
        <dbReference type="EMBL" id="KAK8376731.1"/>
    </source>
</evidence>
<feature type="transmembrane region" description="Helical" evidence="15">
    <location>
        <begin position="1030"/>
        <end position="1051"/>
    </location>
</feature>
<keyword evidence="6" id="KW-0677">Repeat</keyword>
<dbReference type="PROSITE" id="PS00237">
    <property type="entry name" value="G_PROTEIN_RECEP_F1_1"/>
    <property type="match status" value="1"/>
</dbReference>
<evidence type="ECO:0000256" key="12">
    <source>
        <dbReference type="ARBA" id="ARBA00023224"/>
    </source>
</evidence>
<dbReference type="InterPro" id="IPR001611">
    <property type="entry name" value="Leu-rich_rpt"/>
</dbReference>
<feature type="disulfide bond" evidence="13">
    <location>
        <begin position="357"/>
        <end position="372"/>
    </location>
</feature>
<dbReference type="CDD" id="cd15137">
    <property type="entry name" value="7tmA_Relaxin_R"/>
    <property type="match status" value="1"/>
</dbReference>
<keyword evidence="11" id="KW-0675">Receptor</keyword>
<name>A0AAW0SPJ1_SCYPA</name>
<evidence type="ECO:0000256" key="9">
    <source>
        <dbReference type="ARBA" id="ARBA00023136"/>
    </source>
</evidence>
<keyword evidence="18" id="KW-1185">Reference proteome</keyword>
<feature type="disulfide bond" evidence="13">
    <location>
        <begin position="166"/>
        <end position="178"/>
    </location>
</feature>
<feature type="disulfide bond" evidence="13">
    <location>
        <begin position="185"/>
        <end position="200"/>
    </location>
</feature>
<dbReference type="InterPro" id="IPR023415">
    <property type="entry name" value="LDLR_class-A_CS"/>
</dbReference>
<evidence type="ECO:0000256" key="6">
    <source>
        <dbReference type="ARBA" id="ARBA00022737"/>
    </source>
</evidence>
<dbReference type="SUPFAM" id="SSF57424">
    <property type="entry name" value="LDL receptor-like module"/>
    <property type="match status" value="8"/>
</dbReference>
<dbReference type="PRINTS" id="PR00261">
    <property type="entry name" value="LDLRECEPTOR"/>
</dbReference>
<feature type="compositionally biased region" description="Polar residues" evidence="14">
    <location>
        <begin position="18"/>
        <end position="32"/>
    </location>
</feature>
<dbReference type="SUPFAM" id="SSF81321">
    <property type="entry name" value="Family A G protein-coupled receptor-like"/>
    <property type="match status" value="1"/>
</dbReference>
<keyword evidence="10 13" id="KW-1015">Disulfide bond</keyword>
<keyword evidence="12" id="KW-0807">Transducer</keyword>
<feature type="transmembrane region" description="Helical" evidence="15">
    <location>
        <begin position="949"/>
        <end position="970"/>
    </location>
</feature>
<dbReference type="PROSITE" id="PS50262">
    <property type="entry name" value="G_PROTEIN_RECEP_F1_2"/>
    <property type="match status" value="1"/>
</dbReference>
<dbReference type="GO" id="GO:0007189">
    <property type="term" value="P:adenylate cyclase-activating G protein-coupled receptor signaling pathway"/>
    <property type="evidence" value="ECO:0007669"/>
    <property type="project" value="TreeGrafter"/>
</dbReference>
<feature type="compositionally biased region" description="Pro residues" evidence="14">
    <location>
        <begin position="1"/>
        <end position="17"/>
    </location>
</feature>
<feature type="region of interest" description="Disordered" evidence="14">
    <location>
        <begin position="1"/>
        <end position="34"/>
    </location>
</feature>
<dbReference type="GO" id="GO:0009755">
    <property type="term" value="P:hormone-mediated signaling pathway"/>
    <property type="evidence" value="ECO:0007669"/>
    <property type="project" value="TreeGrafter"/>
</dbReference>
<dbReference type="Proteomes" id="UP001487740">
    <property type="component" value="Unassembled WGS sequence"/>
</dbReference>
<evidence type="ECO:0000256" key="14">
    <source>
        <dbReference type="SAM" id="MobiDB-lite"/>
    </source>
</evidence>
<keyword evidence="9 15" id="KW-0472">Membrane</keyword>
<dbReference type="PRINTS" id="PR00019">
    <property type="entry name" value="LEURICHRPT"/>
</dbReference>
<feature type="disulfide bond" evidence="13">
    <location>
        <begin position="457"/>
        <end position="469"/>
    </location>
</feature>
<dbReference type="SUPFAM" id="SSF52058">
    <property type="entry name" value="L domain-like"/>
    <property type="match status" value="1"/>
</dbReference>
<comment type="similarity">
    <text evidence="2">Belongs to the G-protein coupled receptor 1 family.</text>
</comment>
<dbReference type="InterPro" id="IPR000276">
    <property type="entry name" value="GPCR_Rhodpsn"/>
</dbReference>
<feature type="disulfide bond" evidence="13">
    <location>
        <begin position="107"/>
        <end position="122"/>
    </location>
</feature>
<evidence type="ECO:0000256" key="10">
    <source>
        <dbReference type="ARBA" id="ARBA00023157"/>
    </source>
</evidence>
<evidence type="ECO:0000259" key="16">
    <source>
        <dbReference type="PROSITE" id="PS50262"/>
    </source>
</evidence>
<comment type="caution">
    <text evidence="17">The sequence shown here is derived from an EMBL/GenBank/DDBJ whole genome shotgun (WGS) entry which is preliminary data.</text>
</comment>
<feature type="domain" description="G-protein coupled receptors family 1 profile" evidence="16">
    <location>
        <begin position="793"/>
        <end position="1049"/>
    </location>
</feature>
<keyword evidence="8" id="KW-0297">G-protein coupled receptor</keyword>
<comment type="subcellular location">
    <subcellularLocation>
        <location evidence="1">Cell membrane</location>
        <topology evidence="1">Multi-pass membrane protein</topology>
    </subcellularLocation>
</comment>
<evidence type="ECO:0000256" key="2">
    <source>
        <dbReference type="ARBA" id="ARBA00010663"/>
    </source>
</evidence>
<dbReference type="Gene3D" id="4.10.400.10">
    <property type="entry name" value="Low-density Lipoprotein Receptor"/>
    <property type="match status" value="11"/>
</dbReference>
<keyword evidence="4" id="KW-0433">Leucine-rich repeat</keyword>
<dbReference type="PANTHER" id="PTHR24372:SF77">
    <property type="entry name" value="G-PROTEIN COUPLED RECEPTORS FAMILY 1 PROFILE DOMAIN-CONTAINING PROTEIN"/>
    <property type="match status" value="1"/>
</dbReference>
<feature type="transmembrane region" description="Helical" evidence="15">
    <location>
        <begin position="778"/>
        <end position="800"/>
    </location>
</feature>
<feature type="disulfide bond" evidence="13">
    <location>
        <begin position="146"/>
        <end position="161"/>
    </location>
</feature>
<evidence type="ECO:0000256" key="15">
    <source>
        <dbReference type="SAM" id="Phobius"/>
    </source>
</evidence>
<feature type="disulfide bond" evidence="13">
    <location>
        <begin position="500"/>
        <end position="512"/>
    </location>
</feature>
<gene>
    <name evidence="17" type="ORF">O3P69_009978</name>
</gene>
<organism evidence="17 18">
    <name type="scientific">Scylla paramamosain</name>
    <name type="common">Mud crab</name>
    <dbReference type="NCBI Taxonomy" id="85552"/>
    <lineage>
        <taxon>Eukaryota</taxon>
        <taxon>Metazoa</taxon>
        <taxon>Ecdysozoa</taxon>
        <taxon>Arthropoda</taxon>
        <taxon>Crustacea</taxon>
        <taxon>Multicrustacea</taxon>
        <taxon>Malacostraca</taxon>
        <taxon>Eumalacostraca</taxon>
        <taxon>Eucarida</taxon>
        <taxon>Decapoda</taxon>
        <taxon>Pleocyemata</taxon>
        <taxon>Brachyura</taxon>
        <taxon>Eubrachyura</taxon>
        <taxon>Portunoidea</taxon>
        <taxon>Portunidae</taxon>
        <taxon>Portuninae</taxon>
        <taxon>Scylla</taxon>
    </lineage>
</organism>
<dbReference type="GO" id="GO:0008528">
    <property type="term" value="F:G protein-coupled peptide receptor activity"/>
    <property type="evidence" value="ECO:0007669"/>
    <property type="project" value="TreeGrafter"/>
</dbReference>
<dbReference type="PROSITE" id="PS01209">
    <property type="entry name" value="LDLRA_1"/>
    <property type="match status" value="4"/>
</dbReference>
<reference evidence="17 18" key="1">
    <citation type="submission" date="2023-03" db="EMBL/GenBank/DDBJ databases">
        <title>High-quality genome of Scylla paramamosain provides insights in environmental adaptation.</title>
        <authorList>
            <person name="Zhang L."/>
        </authorList>
    </citation>
    <scope>NUCLEOTIDE SEQUENCE [LARGE SCALE GENOMIC DNA]</scope>
    <source>
        <strain evidence="17">LZ_2023a</strain>
        <tissue evidence="17">Muscle</tissue>
    </source>
</reference>
<dbReference type="SMART" id="SM00369">
    <property type="entry name" value="LRR_TYP"/>
    <property type="match status" value="6"/>
</dbReference>
<comment type="caution">
    <text evidence="13">Lacks conserved residue(s) required for the propagation of feature annotation.</text>
</comment>
<dbReference type="InterPro" id="IPR017452">
    <property type="entry name" value="GPCR_Rhodpsn_7TM"/>
</dbReference>
<sequence length="1262" mass="138328">MAYPPAASPPPPPPLPPQTRQEAQGDYSTSKGVSKGYVSQVGEQSPPGCNVTAEVFLCAPGECVALSLRCNGVTECSGGQDESVGECGCLPNEFECKDSCIDETRRCDTFRDCPDGADELNCDTYVCPTTFFKCNNHFCVPSELVCDFDDHCGDGSDEQLCHHRKCWKAEFECDNGQCIRPGRVCDGVTHCKDGTDEDRCRPEDFAVCGSGSRVHRFYWCDGWPDCADNHADELNCGSCESNVCDAYCDCVPECSDEAACPASLYTRQDGVAKCEAGTTLTCLVASQERARDRCIASQYICDGTRDCHNGQYYNDEFGCVGDGGPEPRCPGEEEVGQVSGRWFLCQDGRCIPASLRCDYKSDCLHGDDEDGCEIPECGPGEWRCQSGQCVPAVARCDLLYSCLDKTDEIGCEGEPCAAGFWRCGGGQCVESRLWCDWVKDCPDGSDEIDCGGTGRECAPEEFRCSSGQCIQGHYRCDASVGERQGCADSSHLLNCSTFECGPGVLKCASGPCLGLGQVCDGFVDCPLTWDDEDNCPFVCSASAPSCECRDISINCEGRGLSSVPKDIELQISRFHLSGNHLEDSLSADTFVRYPHLAYLDLSNNSLTVLPLGLFLGLSRLRILDLRNNLLTCLQNSTFLGLVNLRTLHVAGNRVATLEGWSLYGLSSLSSLDLSGQRVSNVSTLAFLGLRSLLSLNLSHNQLSGLQDGSLTGLANLLSLDLRGNKISVMDSRVFSVLPRLLHLWTDEFRFCCLARHVPTCHPRPDQFSSCEDLMTNGVLRVCVWVLASLALSGNLLVILWRLVYRSDNQVHSFLITNLALGDLCMGLYLLIIAAVDMRYRGVYFIYDAVWRTSPLCQLAGFLSTFSSELSVFTLTVITLERFLVIMFPFRVPRLTMGWTRAIMGGVWGCVGLLSALPLAPLSYFKNFYGRSGVCLALHITHEKPSGWEYSVFVFLVVNLVSFSVIAGSYCGMYRAARTSSAAVRSDQQVRESSMARKMTLIVVTDAACWLPIILLGLLSLAGVIIPPQVFAWVAVFILPLNAAVNPLLYTLSTAPFLGKARERVLDVRHSFKRSVLRHAASPSTAEMSTGEAALMVCQSDITAPTRLLFPDATHRLYHHHHHHHLHYHLHHHHLHRSRRRRCPPTQAFVRSCEDLRTHTSEKCARGSGDTCTCSGKESSCIEEEACSGGEHRCGQRCSGWRGGRGYSGGYSGVQGQSALLVQRELIPLNVLSPPRQPAPRLLSRKSGSSFTASARRRQDLYD</sequence>
<dbReference type="Gene3D" id="3.80.10.10">
    <property type="entry name" value="Ribonuclease Inhibitor"/>
    <property type="match status" value="2"/>
</dbReference>
<feature type="disulfide bond" evidence="13">
    <location>
        <begin position="173"/>
        <end position="191"/>
    </location>
</feature>
<evidence type="ECO:0000256" key="4">
    <source>
        <dbReference type="ARBA" id="ARBA00022614"/>
    </source>
</evidence>
<evidence type="ECO:0000256" key="8">
    <source>
        <dbReference type="ARBA" id="ARBA00023040"/>
    </source>
</evidence>
<feature type="disulfide bond" evidence="13">
    <location>
        <begin position="134"/>
        <end position="152"/>
    </location>
</feature>
<dbReference type="InterPro" id="IPR002172">
    <property type="entry name" value="LDrepeatLR_classA_rpt"/>
</dbReference>
<feature type="disulfide bond" evidence="13">
    <location>
        <begin position="345"/>
        <end position="363"/>
    </location>
</feature>
<dbReference type="InterPro" id="IPR036055">
    <property type="entry name" value="LDL_receptor-like_sf"/>
</dbReference>
<keyword evidence="3" id="KW-1003">Cell membrane</keyword>
<dbReference type="SMART" id="SM00192">
    <property type="entry name" value="LDLa"/>
    <property type="match status" value="11"/>
</dbReference>
<feature type="disulfide bond" evidence="13">
    <location>
        <begin position="58"/>
        <end position="76"/>
    </location>
</feature>
<feature type="disulfide bond" evidence="13">
    <location>
        <begin position="423"/>
        <end position="441"/>
    </location>
</feature>
<feature type="transmembrane region" description="Helical" evidence="15">
    <location>
        <begin position="812"/>
        <end position="835"/>
    </location>
</feature>